<dbReference type="Gene3D" id="3.40.50.10330">
    <property type="entry name" value="Probable inorganic polyphosphate/atp-NAD kinase, domain 1"/>
    <property type="match status" value="1"/>
</dbReference>
<keyword evidence="3" id="KW-0808">Transferase</keyword>
<feature type="domain" description="DAGKc" evidence="9">
    <location>
        <begin position="1"/>
        <end position="127"/>
    </location>
</feature>
<keyword evidence="7" id="KW-0444">Lipid biosynthesis</keyword>
<accession>A0ABV1IGD4</accession>
<dbReference type="InterPro" id="IPR016064">
    <property type="entry name" value="NAD/diacylglycerol_kinase_sf"/>
</dbReference>
<dbReference type="Gene3D" id="2.60.200.40">
    <property type="match status" value="1"/>
</dbReference>
<dbReference type="GO" id="GO:0016301">
    <property type="term" value="F:kinase activity"/>
    <property type="evidence" value="ECO:0007669"/>
    <property type="project" value="UniProtKB-KW"/>
</dbReference>
<dbReference type="Pfam" id="PF19279">
    <property type="entry name" value="YegS_C"/>
    <property type="match status" value="1"/>
</dbReference>
<dbReference type="SMART" id="SM00046">
    <property type="entry name" value="DAGKc"/>
    <property type="match status" value="1"/>
</dbReference>
<evidence type="ECO:0000256" key="4">
    <source>
        <dbReference type="ARBA" id="ARBA00022741"/>
    </source>
</evidence>
<evidence type="ECO:0000256" key="5">
    <source>
        <dbReference type="ARBA" id="ARBA00022777"/>
    </source>
</evidence>
<comment type="cofactor">
    <cofactor evidence="1">
        <name>Mg(2+)</name>
        <dbReference type="ChEBI" id="CHEBI:18420"/>
    </cofactor>
</comment>
<dbReference type="Pfam" id="PF00781">
    <property type="entry name" value="DAGK_cat"/>
    <property type="match status" value="1"/>
</dbReference>
<evidence type="ECO:0000256" key="6">
    <source>
        <dbReference type="ARBA" id="ARBA00022840"/>
    </source>
</evidence>
<protein>
    <submittedName>
        <fullName evidence="10">Diacylglycerol kinase family protein</fullName>
    </submittedName>
</protein>
<evidence type="ECO:0000256" key="2">
    <source>
        <dbReference type="ARBA" id="ARBA00005983"/>
    </source>
</evidence>
<evidence type="ECO:0000256" key="3">
    <source>
        <dbReference type="ARBA" id="ARBA00022679"/>
    </source>
</evidence>
<gene>
    <name evidence="10" type="ORF">AAAT05_01835</name>
</gene>
<evidence type="ECO:0000313" key="11">
    <source>
        <dbReference type="Proteomes" id="UP001478817"/>
    </source>
</evidence>
<keyword evidence="7" id="KW-0443">Lipid metabolism</keyword>
<dbReference type="PROSITE" id="PS50146">
    <property type="entry name" value="DAGK"/>
    <property type="match status" value="1"/>
</dbReference>
<dbReference type="PANTHER" id="PTHR12358:SF106">
    <property type="entry name" value="LIPID KINASE YEGS"/>
    <property type="match status" value="1"/>
</dbReference>
<evidence type="ECO:0000259" key="9">
    <source>
        <dbReference type="PROSITE" id="PS50146"/>
    </source>
</evidence>
<dbReference type="InterPro" id="IPR050187">
    <property type="entry name" value="Lipid_Phosphate_FormReg"/>
</dbReference>
<dbReference type="InterPro" id="IPR045540">
    <property type="entry name" value="YegS/DAGK_C"/>
</dbReference>
<dbReference type="PANTHER" id="PTHR12358">
    <property type="entry name" value="SPHINGOSINE KINASE"/>
    <property type="match status" value="1"/>
</dbReference>
<keyword evidence="5 10" id="KW-0418">Kinase</keyword>
<keyword evidence="4" id="KW-0547">Nucleotide-binding</keyword>
<dbReference type="EMBL" id="JBBNGS010000002">
    <property type="protein sequence ID" value="MEQ2637096.1"/>
    <property type="molecule type" value="Genomic_DNA"/>
</dbReference>
<keyword evidence="7" id="KW-0594">Phospholipid biosynthesis</keyword>
<evidence type="ECO:0000256" key="8">
    <source>
        <dbReference type="ARBA" id="ARBA00023264"/>
    </source>
</evidence>
<dbReference type="InterPro" id="IPR001206">
    <property type="entry name" value="Diacylglycerol_kinase_cat_dom"/>
</dbReference>
<name>A0ABV1IGD4_9ACTN</name>
<dbReference type="SUPFAM" id="SSF111331">
    <property type="entry name" value="NAD kinase/diacylglycerol kinase-like"/>
    <property type="match status" value="1"/>
</dbReference>
<evidence type="ECO:0000256" key="1">
    <source>
        <dbReference type="ARBA" id="ARBA00001946"/>
    </source>
</evidence>
<reference evidence="10 11" key="1">
    <citation type="submission" date="2024-04" db="EMBL/GenBank/DDBJ databases">
        <title>Human intestinal bacterial collection.</title>
        <authorList>
            <person name="Pauvert C."/>
            <person name="Hitch T.C.A."/>
            <person name="Clavel T."/>
        </authorList>
    </citation>
    <scope>NUCLEOTIDE SEQUENCE [LARGE SCALE GENOMIC DNA]</scope>
    <source>
        <strain evidence="10 11">CLA-AA-H197</strain>
    </source>
</reference>
<sequence length="323" mass="34193">MRTLIIHNPKSGFGSDAVYQFQRSVVRPGDECVFRLLKDDFDPWEAVRDAADFDVVVASGGDGTVSGVMHALAGTGVPVCAFPSGTANLFNANLGNTPEPQSLARACRMGQVADLDLGSLSWVDVDGAPHERGFALMSGTGYDAQLMQAALPNKALMGEAAYYAAALANPRPDVVGFRITVDGQTYEREGIMCLVANAAMIQGDVQIVPDCRMDDGALDVIVVEVGSVAQLAGPVLFALLDREGNKIGRPHIESFHGADIVVECTKPVPIEVDGDSQPALVTRYEAHALPGVARVVVDSMSPYGPRAEQASRFGGTDDMAFPK</sequence>
<dbReference type="Proteomes" id="UP001478817">
    <property type="component" value="Unassembled WGS sequence"/>
</dbReference>
<comment type="caution">
    <text evidence="10">The sequence shown here is derived from an EMBL/GenBank/DDBJ whole genome shotgun (WGS) entry which is preliminary data.</text>
</comment>
<dbReference type="RefSeq" id="WP_349181489.1">
    <property type="nucleotide sequence ID" value="NZ_JBBNGS010000002.1"/>
</dbReference>
<evidence type="ECO:0000256" key="7">
    <source>
        <dbReference type="ARBA" id="ARBA00023209"/>
    </source>
</evidence>
<comment type="similarity">
    <text evidence="2">Belongs to the diacylglycerol/lipid kinase family.</text>
</comment>
<dbReference type="InterPro" id="IPR017438">
    <property type="entry name" value="ATP-NAD_kinase_N"/>
</dbReference>
<evidence type="ECO:0000313" key="10">
    <source>
        <dbReference type="EMBL" id="MEQ2637096.1"/>
    </source>
</evidence>
<organism evidence="10 11">
    <name type="scientific">Paratractidigestivibacter faecalis</name>
    <dbReference type="NCBI Taxonomy" id="2292441"/>
    <lineage>
        <taxon>Bacteria</taxon>
        <taxon>Bacillati</taxon>
        <taxon>Actinomycetota</taxon>
        <taxon>Coriobacteriia</taxon>
        <taxon>Coriobacteriales</taxon>
        <taxon>Atopobiaceae</taxon>
        <taxon>Paratractidigestivibacter</taxon>
    </lineage>
</organism>
<keyword evidence="6" id="KW-0067">ATP-binding</keyword>
<keyword evidence="8" id="KW-1208">Phospholipid metabolism</keyword>
<proteinExistence type="inferred from homology"/>
<keyword evidence="11" id="KW-1185">Reference proteome</keyword>